<sequence length="191" mass="21259">MSEPEKIENEERGAALMRFLPGTPAFEGLTEEQVVEAADWFQFVELPPERDLLVQGSQACGCFVLIDGAVEIIVKTGAGEHEVRGLEAPSVIGEMGLLTAGVRSATVRSLTDITAAHLPLDIFERKQSENNLTALRIGVNLGRIVSQRLAWVQQRLLETQDEIKELHDIAGQEQRVNRVRQFFRSLGEHLF</sequence>
<organism evidence="2 3">
    <name type="scientific">Kolteria novifilia</name>
    <dbReference type="NCBI Taxonomy" id="2527975"/>
    <lineage>
        <taxon>Bacteria</taxon>
        <taxon>Pseudomonadati</taxon>
        <taxon>Planctomycetota</taxon>
        <taxon>Planctomycetia</taxon>
        <taxon>Kolteriales</taxon>
        <taxon>Kolteriaceae</taxon>
        <taxon>Kolteria</taxon>
    </lineage>
</organism>
<dbReference type="InterPro" id="IPR018490">
    <property type="entry name" value="cNMP-bd_dom_sf"/>
</dbReference>
<dbReference type="InterPro" id="IPR018488">
    <property type="entry name" value="cNMP-bd_CS"/>
</dbReference>
<gene>
    <name evidence="2" type="ORF">Pan216_33570</name>
</gene>
<dbReference type="AlphaFoldDB" id="A0A518B685"/>
<dbReference type="OrthoDB" id="282820at2"/>
<reference evidence="2 3" key="1">
    <citation type="submission" date="2019-02" db="EMBL/GenBank/DDBJ databases">
        <title>Deep-cultivation of Planctomycetes and their phenomic and genomic characterization uncovers novel biology.</title>
        <authorList>
            <person name="Wiegand S."/>
            <person name="Jogler M."/>
            <person name="Boedeker C."/>
            <person name="Pinto D."/>
            <person name="Vollmers J."/>
            <person name="Rivas-Marin E."/>
            <person name="Kohn T."/>
            <person name="Peeters S.H."/>
            <person name="Heuer A."/>
            <person name="Rast P."/>
            <person name="Oberbeckmann S."/>
            <person name="Bunk B."/>
            <person name="Jeske O."/>
            <person name="Meyerdierks A."/>
            <person name="Storesund J.E."/>
            <person name="Kallscheuer N."/>
            <person name="Luecker S."/>
            <person name="Lage O.M."/>
            <person name="Pohl T."/>
            <person name="Merkel B.J."/>
            <person name="Hornburger P."/>
            <person name="Mueller R.-W."/>
            <person name="Bruemmer F."/>
            <person name="Labrenz M."/>
            <person name="Spormann A.M."/>
            <person name="Op den Camp H."/>
            <person name="Overmann J."/>
            <person name="Amann R."/>
            <person name="Jetten M.S.M."/>
            <person name="Mascher T."/>
            <person name="Medema M.H."/>
            <person name="Devos D.P."/>
            <person name="Kaster A.-K."/>
            <person name="Ovreas L."/>
            <person name="Rohde M."/>
            <person name="Galperin M.Y."/>
            <person name="Jogler C."/>
        </authorList>
    </citation>
    <scope>NUCLEOTIDE SEQUENCE [LARGE SCALE GENOMIC DNA]</scope>
    <source>
        <strain evidence="2 3">Pan216</strain>
    </source>
</reference>
<dbReference type="InterPro" id="IPR014710">
    <property type="entry name" value="RmlC-like_jellyroll"/>
</dbReference>
<dbReference type="EMBL" id="CP036279">
    <property type="protein sequence ID" value="QDU62490.1"/>
    <property type="molecule type" value="Genomic_DNA"/>
</dbReference>
<evidence type="ECO:0000313" key="3">
    <source>
        <dbReference type="Proteomes" id="UP000317093"/>
    </source>
</evidence>
<keyword evidence="3" id="KW-1185">Reference proteome</keyword>
<evidence type="ECO:0000313" key="2">
    <source>
        <dbReference type="EMBL" id="QDU62490.1"/>
    </source>
</evidence>
<proteinExistence type="predicted"/>
<dbReference type="CDD" id="cd00038">
    <property type="entry name" value="CAP_ED"/>
    <property type="match status" value="1"/>
</dbReference>
<dbReference type="InterPro" id="IPR000595">
    <property type="entry name" value="cNMP-bd_dom"/>
</dbReference>
<evidence type="ECO:0000259" key="1">
    <source>
        <dbReference type="PROSITE" id="PS50042"/>
    </source>
</evidence>
<dbReference type="Proteomes" id="UP000317093">
    <property type="component" value="Chromosome"/>
</dbReference>
<dbReference type="SUPFAM" id="SSF51206">
    <property type="entry name" value="cAMP-binding domain-like"/>
    <property type="match status" value="1"/>
</dbReference>
<dbReference type="PROSITE" id="PS50042">
    <property type="entry name" value="CNMP_BINDING_3"/>
    <property type="match status" value="1"/>
</dbReference>
<dbReference type="SMART" id="SM00100">
    <property type="entry name" value="cNMP"/>
    <property type="match status" value="1"/>
</dbReference>
<dbReference type="Gene3D" id="2.60.120.10">
    <property type="entry name" value="Jelly Rolls"/>
    <property type="match status" value="1"/>
</dbReference>
<name>A0A518B685_9BACT</name>
<accession>A0A518B685</accession>
<protein>
    <submittedName>
        <fullName evidence="2">Cyclic nucleotide-binding domain protein</fullName>
    </submittedName>
</protein>
<dbReference type="PROSITE" id="PS00889">
    <property type="entry name" value="CNMP_BINDING_2"/>
    <property type="match status" value="1"/>
</dbReference>
<feature type="domain" description="Cyclic nucleotide-binding" evidence="1">
    <location>
        <begin position="25"/>
        <end position="125"/>
    </location>
</feature>
<dbReference type="Pfam" id="PF00027">
    <property type="entry name" value="cNMP_binding"/>
    <property type="match status" value="1"/>
</dbReference>
<dbReference type="KEGG" id="knv:Pan216_33570"/>
<dbReference type="RefSeq" id="WP_145259287.1">
    <property type="nucleotide sequence ID" value="NZ_CP036279.1"/>
</dbReference>